<evidence type="ECO:0000313" key="1">
    <source>
        <dbReference type="EMBL" id="KAG5616925.1"/>
    </source>
</evidence>
<dbReference type="EMBL" id="JACXVP010000003">
    <property type="protein sequence ID" value="KAG5616925.1"/>
    <property type="molecule type" value="Genomic_DNA"/>
</dbReference>
<evidence type="ECO:0000313" key="2">
    <source>
        <dbReference type="Proteomes" id="UP000824120"/>
    </source>
</evidence>
<name>A0A9J5ZX44_SOLCO</name>
<dbReference type="AlphaFoldDB" id="A0A9J5ZX44"/>
<keyword evidence="2" id="KW-1185">Reference proteome</keyword>
<gene>
    <name evidence="1" type="ORF">H5410_016749</name>
</gene>
<accession>A0A9J5ZX44</accession>
<protein>
    <submittedName>
        <fullName evidence="1">Uncharacterized protein</fullName>
    </submittedName>
</protein>
<comment type="caution">
    <text evidence="1">The sequence shown here is derived from an EMBL/GenBank/DDBJ whole genome shotgun (WGS) entry which is preliminary data.</text>
</comment>
<dbReference type="Proteomes" id="UP000824120">
    <property type="component" value="Chromosome 3"/>
</dbReference>
<dbReference type="OrthoDB" id="10468755at2759"/>
<reference evidence="1 2" key="1">
    <citation type="submission" date="2020-09" db="EMBL/GenBank/DDBJ databases">
        <title>De no assembly of potato wild relative species, Solanum commersonii.</title>
        <authorList>
            <person name="Cho K."/>
        </authorList>
    </citation>
    <scope>NUCLEOTIDE SEQUENCE [LARGE SCALE GENOMIC DNA]</scope>
    <source>
        <strain evidence="1">LZ3.2</strain>
        <tissue evidence="1">Leaf</tissue>
    </source>
</reference>
<organism evidence="1 2">
    <name type="scientific">Solanum commersonii</name>
    <name type="common">Commerson's wild potato</name>
    <name type="synonym">Commerson's nightshade</name>
    <dbReference type="NCBI Taxonomy" id="4109"/>
    <lineage>
        <taxon>Eukaryota</taxon>
        <taxon>Viridiplantae</taxon>
        <taxon>Streptophyta</taxon>
        <taxon>Embryophyta</taxon>
        <taxon>Tracheophyta</taxon>
        <taxon>Spermatophyta</taxon>
        <taxon>Magnoliopsida</taxon>
        <taxon>eudicotyledons</taxon>
        <taxon>Gunneridae</taxon>
        <taxon>Pentapetalae</taxon>
        <taxon>asterids</taxon>
        <taxon>lamiids</taxon>
        <taxon>Solanales</taxon>
        <taxon>Solanaceae</taxon>
        <taxon>Solanoideae</taxon>
        <taxon>Solaneae</taxon>
        <taxon>Solanum</taxon>
    </lineage>
</organism>
<sequence length="73" mass="8101">MHAMECGYSKRQSEKRKKTVVLVPSKLSLSKENGDLTAHRLLWDPSLEVAIVEQLQLGGSNLKEILGLGLVWA</sequence>
<proteinExistence type="predicted"/>